<keyword evidence="6 7" id="KW-0472">Membrane</keyword>
<dbReference type="Proteomes" id="UP000321379">
    <property type="component" value="Unassembled WGS sequence"/>
</dbReference>
<keyword evidence="3" id="KW-1003">Cell membrane</keyword>
<dbReference type="Pfam" id="PF00528">
    <property type="entry name" value="BPD_transp_1"/>
    <property type="match status" value="2"/>
</dbReference>
<evidence type="ECO:0000259" key="8">
    <source>
        <dbReference type="PROSITE" id="PS50928"/>
    </source>
</evidence>
<feature type="transmembrane region" description="Helical" evidence="7">
    <location>
        <begin position="143"/>
        <end position="165"/>
    </location>
</feature>
<feature type="domain" description="ABC transmembrane type-1" evidence="8">
    <location>
        <begin position="340"/>
        <end position="523"/>
    </location>
</feature>
<feature type="transmembrane region" description="Helical" evidence="7">
    <location>
        <begin position="504"/>
        <end position="523"/>
    </location>
</feature>
<proteinExistence type="inferred from homology"/>
<protein>
    <submittedName>
        <fullName evidence="9">ABC transporter permease subunit</fullName>
    </submittedName>
</protein>
<feature type="transmembrane region" description="Helical" evidence="7">
    <location>
        <begin position="289"/>
        <end position="310"/>
    </location>
</feature>
<sequence length="536" mass="55787">MTAVAAPLSSRGPVRLRLPQKARSGLLVLAGLAVLLGAWIIAAGTVGASAKIIPQPWTVVHALFADGFYGQSLTGTWWEAIRGFFFGNVAAVVAGATCILWPRLRGFIMQLAAATYSAPAVAIGPILIVFVDPDTTKVVISALSVFFVSASGILLGLSSASASSLELIHAMGGNTLFGLRKVRLRFAVPAAAAGIALSAPGALLGAIVAEYLGGDSGIGVAMVQAQQAFEVPRTWALALLATLISAAGYIVVSLIARRFSFEMINNDAAVGRAAPRLKRYGWRRTGIPVGKVAAGVVIVCAVWYALIWALRLDSYLAKTPGDILAFLTVSEGAAEHRSIIFGALGITLRDALAGYLVGSAVAIVAAISIQFSTVIEAMFMPIAMTLRSIPLVALTPLVGLVFGRDLIGVAVLTATITFVPTLVNLTVGMKQMPRSAEDLLHAYGLGWRQAVAVRTMFALPSLVTSARIAIPGAILGAVLAEYLATATGLGHLIALSSANSDFSTLWAAVTVTTVLSVVFYALLSRLESAAVRRLSP</sequence>
<comment type="subcellular location">
    <subcellularLocation>
        <location evidence="1 7">Cell membrane</location>
        <topology evidence="1 7">Multi-pass membrane protein</topology>
    </subcellularLocation>
</comment>
<reference evidence="9 10" key="1">
    <citation type="submission" date="2019-08" db="EMBL/GenBank/DDBJ databases">
        <title>Bacterial whole genome sequence for Glaciihabitans sp. CHu50b-6-2.</title>
        <authorList>
            <person name="Jin L."/>
        </authorList>
    </citation>
    <scope>NUCLEOTIDE SEQUENCE [LARGE SCALE GENOMIC DNA]</scope>
    <source>
        <strain evidence="9 10">CHu50b-6-2</strain>
    </source>
</reference>
<dbReference type="PANTHER" id="PTHR30151:SF20">
    <property type="entry name" value="ABC TRANSPORTER PERMEASE PROTEIN HI_0355-RELATED"/>
    <property type="match status" value="1"/>
</dbReference>
<feature type="transmembrane region" description="Helical" evidence="7">
    <location>
        <begin position="406"/>
        <end position="427"/>
    </location>
</feature>
<gene>
    <name evidence="9" type="ORF">FVP33_15405</name>
</gene>
<evidence type="ECO:0000256" key="7">
    <source>
        <dbReference type="RuleBase" id="RU363032"/>
    </source>
</evidence>
<keyword evidence="10" id="KW-1185">Reference proteome</keyword>
<name>A0A5C8UM62_9MICO</name>
<dbReference type="InterPro" id="IPR035906">
    <property type="entry name" value="MetI-like_sf"/>
</dbReference>
<evidence type="ECO:0000256" key="5">
    <source>
        <dbReference type="ARBA" id="ARBA00022989"/>
    </source>
</evidence>
<comment type="caution">
    <text evidence="9">The sequence shown here is derived from an EMBL/GenBank/DDBJ whole genome shotgun (WGS) entry which is preliminary data.</text>
</comment>
<evidence type="ECO:0000256" key="3">
    <source>
        <dbReference type="ARBA" id="ARBA00022475"/>
    </source>
</evidence>
<comment type="similarity">
    <text evidence="7">Belongs to the binding-protein-dependent transport system permease family.</text>
</comment>
<dbReference type="InterPro" id="IPR000515">
    <property type="entry name" value="MetI-like"/>
</dbReference>
<evidence type="ECO:0000256" key="4">
    <source>
        <dbReference type="ARBA" id="ARBA00022692"/>
    </source>
</evidence>
<dbReference type="GO" id="GO:0005886">
    <property type="term" value="C:plasma membrane"/>
    <property type="evidence" value="ECO:0007669"/>
    <property type="project" value="UniProtKB-SubCell"/>
</dbReference>
<feature type="transmembrane region" description="Helical" evidence="7">
    <location>
        <begin position="25"/>
        <end position="48"/>
    </location>
</feature>
<organism evidence="9 10">
    <name type="scientific">Lacisediminihabitans profunda</name>
    <dbReference type="NCBI Taxonomy" id="2594790"/>
    <lineage>
        <taxon>Bacteria</taxon>
        <taxon>Bacillati</taxon>
        <taxon>Actinomycetota</taxon>
        <taxon>Actinomycetes</taxon>
        <taxon>Micrococcales</taxon>
        <taxon>Microbacteriaceae</taxon>
        <taxon>Lacisediminihabitans</taxon>
    </lineage>
</organism>
<evidence type="ECO:0000256" key="6">
    <source>
        <dbReference type="ARBA" id="ARBA00023136"/>
    </source>
</evidence>
<feature type="domain" description="ABC transmembrane type-1" evidence="8">
    <location>
        <begin position="69"/>
        <end position="256"/>
    </location>
</feature>
<feature type="transmembrane region" description="Helical" evidence="7">
    <location>
        <begin position="457"/>
        <end position="484"/>
    </location>
</feature>
<feature type="transmembrane region" description="Helical" evidence="7">
    <location>
        <begin position="235"/>
        <end position="256"/>
    </location>
</feature>
<keyword evidence="2 7" id="KW-0813">Transport</keyword>
<dbReference type="AlphaFoldDB" id="A0A5C8UM62"/>
<dbReference type="PROSITE" id="PS50928">
    <property type="entry name" value="ABC_TM1"/>
    <property type="match status" value="2"/>
</dbReference>
<keyword evidence="4 7" id="KW-0812">Transmembrane</keyword>
<keyword evidence="5 7" id="KW-1133">Transmembrane helix</keyword>
<dbReference type="GO" id="GO:0055085">
    <property type="term" value="P:transmembrane transport"/>
    <property type="evidence" value="ECO:0007669"/>
    <property type="project" value="InterPro"/>
</dbReference>
<dbReference type="RefSeq" id="WP_147784581.1">
    <property type="nucleotide sequence ID" value="NZ_VRMG01000010.1"/>
</dbReference>
<dbReference type="PANTHER" id="PTHR30151">
    <property type="entry name" value="ALKANE SULFONATE ABC TRANSPORTER-RELATED, MEMBRANE SUBUNIT"/>
    <property type="match status" value="1"/>
</dbReference>
<evidence type="ECO:0000256" key="2">
    <source>
        <dbReference type="ARBA" id="ARBA00022448"/>
    </source>
</evidence>
<evidence type="ECO:0000313" key="10">
    <source>
        <dbReference type="Proteomes" id="UP000321379"/>
    </source>
</evidence>
<feature type="transmembrane region" description="Helical" evidence="7">
    <location>
        <begin position="113"/>
        <end position="131"/>
    </location>
</feature>
<dbReference type="Gene3D" id="1.10.3720.10">
    <property type="entry name" value="MetI-like"/>
    <property type="match status" value="2"/>
</dbReference>
<feature type="transmembrane region" description="Helical" evidence="7">
    <location>
        <begin position="186"/>
        <end position="209"/>
    </location>
</feature>
<feature type="transmembrane region" description="Helical" evidence="7">
    <location>
        <begin position="352"/>
        <end position="371"/>
    </location>
</feature>
<accession>A0A5C8UM62</accession>
<dbReference type="SUPFAM" id="SSF161098">
    <property type="entry name" value="MetI-like"/>
    <property type="match status" value="2"/>
</dbReference>
<evidence type="ECO:0000256" key="1">
    <source>
        <dbReference type="ARBA" id="ARBA00004651"/>
    </source>
</evidence>
<feature type="transmembrane region" description="Helical" evidence="7">
    <location>
        <begin position="80"/>
        <end position="101"/>
    </location>
</feature>
<evidence type="ECO:0000313" key="9">
    <source>
        <dbReference type="EMBL" id="TXN28911.1"/>
    </source>
</evidence>
<dbReference type="EMBL" id="VRMG01000010">
    <property type="protein sequence ID" value="TXN28911.1"/>
    <property type="molecule type" value="Genomic_DNA"/>
</dbReference>